<feature type="compositionally biased region" description="Polar residues" evidence="1">
    <location>
        <begin position="25"/>
        <end position="35"/>
    </location>
</feature>
<feature type="compositionally biased region" description="Low complexity" evidence="1">
    <location>
        <begin position="124"/>
        <end position="135"/>
    </location>
</feature>
<dbReference type="EMBL" id="CAOJ01002983">
    <property type="protein sequence ID" value="CCO28222.1"/>
    <property type="molecule type" value="Genomic_DNA"/>
</dbReference>
<feature type="compositionally biased region" description="Polar residues" evidence="1">
    <location>
        <begin position="175"/>
        <end position="190"/>
    </location>
</feature>
<gene>
    <name evidence="2" type="ORF">BN14_02215</name>
</gene>
<reference evidence="2 3" key="1">
    <citation type="journal article" date="2013" name="J. Biotechnol.">
        <title>Establishment and interpretation of the genome sequence of the phytopathogenic fungus Rhizoctonia solani AG1-IB isolate 7/3/14.</title>
        <authorList>
            <person name="Wibberg D.W."/>
            <person name="Jelonek L.J."/>
            <person name="Rupp O.R."/>
            <person name="Hennig M.H."/>
            <person name="Eikmeyer F.E."/>
            <person name="Goesmann A.G."/>
            <person name="Hartmann A.H."/>
            <person name="Borriss R.B."/>
            <person name="Grosch R.G."/>
            <person name="Puehler A.P."/>
            <person name="Schlueter A.S."/>
        </authorList>
    </citation>
    <scope>NUCLEOTIDE SEQUENCE [LARGE SCALE GENOMIC DNA]</scope>
    <source>
        <strain evidence="3">AG1-IB / isolate 7/3/14</strain>
    </source>
</reference>
<accession>M5BWY5</accession>
<evidence type="ECO:0000313" key="3">
    <source>
        <dbReference type="Proteomes" id="UP000012065"/>
    </source>
</evidence>
<dbReference type="AlphaFoldDB" id="M5BWY5"/>
<evidence type="ECO:0000313" key="2">
    <source>
        <dbReference type="EMBL" id="CCO28222.1"/>
    </source>
</evidence>
<feature type="compositionally biased region" description="Low complexity" evidence="1">
    <location>
        <begin position="59"/>
        <end position="71"/>
    </location>
</feature>
<protein>
    <submittedName>
        <fullName evidence="2">Uncharacterized protein</fullName>
    </submittedName>
</protein>
<proteinExistence type="predicted"/>
<comment type="caution">
    <text evidence="2">The sequence shown here is derived from an EMBL/GenBank/DDBJ whole genome shotgun (WGS) entry which is preliminary data.</text>
</comment>
<dbReference type="Proteomes" id="UP000012065">
    <property type="component" value="Unassembled WGS sequence"/>
</dbReference>
<feature type="compositionally biased region" description="Pro residues" evidence="1">
    <location>
        <begin position="103"/>
        <end position="122"/>
    </location>
</feature>
<sequence length="190" mass="19899">MDGKIEEKSIKPVNKLRERFEALAASSTAKPSGSHVSDHEEASTGAETIPSASPRRNGLPSLRPSSILSSPGRNPSVMLKKGSESDASNDPDEAPTPTQIRASPPPISRKPGLKPPPPPPPERTSTLKSKSSTDSVGSVKGLTPMGVHRKPPPPPPLHGQHGHMASLSVGDLINHPSTTSTPSFRSLDTS</sequence>
<feature type="region of interest" description="Disordered" evidence="1">
    <location>
        <begin position="22"/>
        <end position="190"/>
    </location>
</feature>
<evidence type="ECO:0000256" key="1">
    <source>
        <dbReference type="SAM" id="MobiDB-lite"/>
    </source>
</evidence>
<organism evidence="2 3">
    <name type="scientific">Thanatephorus cucumeris (strain AG1-IB / isolate 7/3/14)</name>
    <name type="common">Lettuce bottom rot fungus</name>
    <name type="synonym">Rhizoctonia solani</name>
    <dbReference type="NCBI Taxonomy" id="1108050"/>
    <lineage>
        <taxon>Eukaryota</taxon>
        <taxon>Fungi</taxon>
        <taxon>Dikarya</taxon>
        <taxon>Basidiomycota</taxon>
        <taxon>Agaricomycotina</taxon>
        <taxon>Agaricomycetes</taxon>
        <taxon>Cantharellales</taxon>
        <taxon>Ceratobasidiaceae</taxon>
        <taxon>Rhizoctonia</taxon>
        <taxon>Rhizoctonia solani AG-1</taxon>
    </lineage>
</organism>
<name>M5BWY5_THACB</name>
<dbReference type="HOGENOM" id="CLU_1428891_0_0_1"/>